<keyword evidence="6" id="KW-1185">Reference proteome</keyword>
<dbReference type="InterPro" id="IPR016169">
    <property type="entry name" value="FAD-bd_PCMH_sub2"/>
</dbReference>
<dbReference type="InterPro" id="IPR025650">
    <property type="entry name" value="Alkyl-DHAP_Synthase"/>
</dbReference>
<evidence type="ECO:0000256" key="3">
    <source>
        <dbReference type="ARBA" id="ARBA00022827"/>
    </source>
</evidence>
<name>A0ABZ3FUT9_9ACTN</name>
<proteinExistence type="inferred from homology"/>
<dbReference type="InterPro" id="IPR006094">
    <property type="entry name" value="Oxid_FAD_bind_N"/>
</dbReference>
<dbReference type="Gene3D" id="3.30.300.330">
    <property type="match status" value="1"/>
</dbReference>
<dbReference type="InterPro" id="IPR004113">
    <property type="entry name" value="FAD-bd_oxidored_4_C"/>
</dbReference>
<dbReference type="EMBL" id="CP154795">
    <property type="protein sequence ID" value="XAN09132.1"/>
    <property type="molecule type" value="Genomic_DNA"/>
</dbReference>
<dbReference type="InterPro" id="IPR016164">
    <property type="entry name" value="FAD-linked_Oxase-like_C"/>
</dbReference>
<keyword evidence="2" id="KW-0285">Flavoprotein</keyword>
<dbReference type="SUPFAM" id="SSF56176">
    <property type="entry name" value="FAD-binding/transporter-associated domain-like"/>
    <property type="match status" value="1"/>
</dbReference>
<evidence type="ECO:0000313" key="6">
    <source>
        <dbReference type="Proteomes" id="UP001442841"/>
    </source>
</evidence>
<dbReference type="Gene3D" id="3.30.70.3450">
    <property type="match status" value="1"/>
</dbReference>
<dbReference type="RefSeq" id="WP_425310579.1">
    <property type="nucleotide sequence ID" value="NZ_CP154795.1"/>
</dbReference>
<dbReference type="Proteomes" id="UP001442841">
    <property type="component" value="Chromosome"/>
</dbReference>
<dbReference type="InterPro" id="IPR016166">
    <property type="entry name" value="FAD-bd_PCMH"/>
</dbReference>
<dbReference type="Gene3D" id="3.30.465.10">
    <property type="match status" value="1"/>
</dbReference>
<organism evidence="5 6">
    <name type="scientific">Ammonicoccus fulvus</name>
    <dbReference type="NCBI Taxonomy" id="3138240"/>
    <lineage>
        <taxon>Bacteria</taxon>
        <taxon>Bacillati</taxon>
        <taxon>Actinomycetota</taxon>
        <taxon>Actinomycetes</taxon>
        <taxon>Propionibacteriales</taxon>
        <taxon>Propionibacteriaceae</taxon>
        <taxon>Ammonicoccus</taxon>
    </lineage>
</organism>
<dbReference type="Pfam" id="PF01565">
    <property type="entry name" value="FAD_binding_4"/>
    <property type="match status" value="1"/>
</dbReference>
<feature type="domain" description="FAD-binding PCMH-type" evidence="4">
    <location>
        <begin position="104"/>
        <end position="285"/>
    </location>
</feature>
<dbReference type="InterPro" id="IPR036318">
    <property type="entry name" value="FAD-bd_PCMH-like_sf"/>
</dbReference>
<accession>A0ABZ3FUT9</accession>
<dbReference type="PROSITE" id="PS51387">
    <property type="entry name" value="FAD_PCMH"/>
    <property type="match status" value="1"/>
</dbReference>
<dbReference type="PANTHER" id="PTHR46568">
    <property type="entry name" value="ALKYLDIHYDROXYACETONEPHOSPHATE SYNTHASE, PEROXISOMAL"/>
    <property type="match status" value="1"/>
</dbReference>
<protein>
    <submittedName>
        <fullName evidence="5">FAD-binding oxidoreductase</fullName>
    </submittedName>
</protein>
<keyword evidence="3" id="KW-0274">FAD</keyword>
<dbReference type="PANTHER" id="PTHR46568:SF1">
    <property type="entry name" value="ALKYLDIHYDROXYACETONEPHOSPHATE SYNTHASE, PEROXISOMAL"/>
    <property type="match status" value="1"/>
</dbReference>
<evidence type="ECO:0000256" key="2">
    <source>
        <dbReference type="ARBA" id="ARBA00022630"/>
    </source>
</evidence>
<gene>
    <name evidence="5" type="ORF">AADG42_18020</name>
</gene>
<evidence type="ECO:0000259" key="4">
    <source>
        <dbReference type="PROSITE" id="PS51387"/>
    </source>
</evidence>
<sequence>MTNGVKHMKWWGWGVEGIGFHHEDKPNFAPFVLDKVGLDLSHAPDKPPSFDEIEVPASRLSDELKSTLVDLLGEKFVVTEDLDRIVHTFGKSVRDLIRMRRNQLKRIPDAVLYPADEDQVRAIVDAIVAADAVLIPFGGGSNIVGSLEPRAWEDRIVVSVDLGRMNRVVEIDDEAGLARIQAGALGPALEEQLNRRGWTMGHFPDSFTHSTLGGWIATRSSGMQSDEYGDIADITRGVRVVQPGRTLVLRPLPSTSTGPSVREMILGSEGRLGIITEATVQVHRLPDERVILAYFFPDWPTGLKAMAAVSKSEAEVIVARCSDDRETAFSFSTQKKQKGVKKYVTEAVFKVLERRGWDLSKLCMSFIGFEGSKEHVKRNKELVKQIVQAHGGMVVGKGPGVLYDQKKFDTPYLRDFLLDRGAAADVSETSAPYSKLQGLYDNTIAAAENAMAEVDCRGYIMCHLSHNYHSGACLYFTFAIADMSDDVLAKYDHVKRAIQQSFIDNDGTLSHHHGVGREHAPWMSQDISPAGEQMIRDLIQAVDPGDNLNPGVIVHDGKPGITVMSADHVDERDTSA</sequence>
<reference evidence="5 6" key="1">
    <citation type="submission" date="2024-04" db="EMBL/GenBank/DDBJ databases">
        <title>Isolation of an actinomycete strain from pig manure.</title>
        <authorList>
            <person name="Gong T."/>
            <person name="Yu Z."/>
            <person name="An M."/>
            <person name="Wei C."/>
            <person name="Yang W."/>
            <person name="Liu L."/>
        </authorList>
    </citation>
    <scope>NUCLEOTIDE SEQUENCE [LARGE SCALE GENOMIC DNA]</scope>
    <source>
        <strain evidence="5 6">ZF39</strain>
    </source>
</reference>
<evidence type="ECO:0000313" key="5">
    <source>
        <dbReference type="EMBL" id="XAN09132.1"/>
    </source>
</evidence>
<dbReference type="SUPFAM" id="SSF55103">
    <property type="entry name" value="FAD-linked oxidases, C-terminal domain"/>
    <property type="match status" value="1"/>
</dbReference>
<comment type="similarity">
    <text evidence="1">Belongs to the FAD-binding oxidoreductase/transferase type 4 family.</text>
</comment>
<dbReference type="Pfam" id="PF02913">
    <property type="entry name" value="FAD-oxidase_C"/>
    <property type="match status" value="1"/>
</dbReference>
<evidence type="ECO:0000256" key="1">
    <source>
        <dbReference type="ARBA" id="ARBA00008000"/>
    </source>
</evidence>